<dbReference type="SUPFAM" id="SSF143011">
    <property type="entry name" value="RelE-like"/>
    <property type="match status" value="1"/>
</dbReference>
<dbReference type="PANTHER" id="PTHR40266:SF2">
    <property type="entry name" value="TOXIN HIGB-1"/>
    <property type="match status" value="1"/>
</dbReference>
<dbReference type="AlphaFoldDB" id="L7ZBH2"/>
<evidence type="ECO:0000313" key="1">
    <source>
        <dbReference type="EMBL" id="AGE11270.1"/>
    </source>
</evidence>
<reference evidence="1" key="1">
    <citation type="journal article" date="2013" name="Antimicrob. Agents Chemother.">
        <title>Complete Sequence of the IncT-Type Plasmid pT-OXA-181 Carrying the blaOXA-181 Carbapenemase Gene from Citrobacter freundii.</title>
        <authorList>
            <person name="Villa L."/>
            <person name="Carattoli A."/>
            <person name="Nordmann P."/>
            <person name="Carta C."/>
            <person name="Poirel L."/>
        </authorList>
    </citation>
    <scope>NUCLEOTIDE SEQUENCE</scope>
    <source>
        <strain evidence="1">CFSTE</strain>
        <plasmid evidence="1">pT-OXA-181</plasmid>
    </source>
</reference>
<dbReference type="Gene3D" id="3.30.2310.20">
    <property type="entry name" value="RelE-like"/>
    <property type="match status" value="1"/>
</dbReference>
<proteinExistence type="predicted"/>
<dbReference type="Pfam" id="PF05015">
    <property type="entry name" value="HigB-like_toxin"/>
    <property type="match status" value="1"/>
</dbReference>
<protein>
    <submittedName>
        <fullName evidence="1">HigB</fullName>
    </submittedName>
</protein>
<organism evidence="1">
    <name type="scientific">Citrobacter freundii</name>
    <dbReference type="NCBI Taxonomy" id="546"/>
    <lineage>
        <taxon>Bacteria</taxon>
        <taxon>Pseudomonadati</taxon>
        <taxon>Pseudomonadota</taxon>
        <taxon>Gammaproteobacteria</taxon>
        <taxon>Enterobacterales</taxon>
        <taxon>Enterobacteriaceae</taxon>
        <taxon>Citrobacter</taxon>
        <taxon>Citrobacter freundii complex</taxon>
    </lineage>
</organism>
<accession>L7ZBH2</accession>
<sequence length="129" mass="15132">MPPQVSYQLPLLSIYLCIAHRVISRYSITQHVIQRWPMIKSFKHKGLKLLFEKGVTSGVPAQDVDRINDRLQAIDTATEIGELNRQIYKLHPLKGDREGYWSITVRANWRITFQFINGDAYILNYEDYH</sequence>
<name>L7ZBH2_CITFR</name>
<keyword evidence="1" id="KW-0614">Plasmid</keyword>
<dbReference type="EMBL" id="JQ996150">
    <property type="protein sequence ID" value="AGE11270.1"/>
    <property type="molecule type" value="Genomic_DNA"/>
</dbReference>
<geneLocation type="plasmid" evidence="1">
    <name>pT-OXA-181</name>
</geneLocation>
<dbReference type="InterPro" id="IPR007711">
    <property type="entry name" value="HigB-1"/>
</dbReference>
<dbReference type="InterPro" id="IPR035093">
    <property type="entry name" value="RelE/ParE_toxin_dom_sf"/>
</dbReference>
<dbReference type="PANTHER" id="PTHR40266">
    <property type="entry name" value="TOXIN HIGB-1"/>
    <property type="match status" value="1"/>
</dbReference>